<dbReference type="EMBL" id="CAJOAZ010001234">
    <property type="protein sequence ID" value="CAF3786205.1"/>
    <property type="molecule type" value="Genomic_DNA"/>
</dbReference>
<evidence type="ECO:0000256" key="1">
    <source>
        <dbReference type="SAM" id="Phobius"/>
    </source>
</evidence>
<keyword evidence="1" id="KW-0472">Membrane</keyword>
<comment type="caution">
    <text evidence="6">The sequence shown here is derived from an EMBL/GenBank/DDBJ whole genome shotgun (WGS) entry which is preliminary data.</text>
</comment>
<evidence type="ECO:0000313" key="5">
    <source>
        <dbReference type="EMBL" id="CAF3786205.1"/>
    </source>
</evidence>
<proteinExistence type="predicted"/>
<evidence type="ECO:0000313" key="2">
    <source>
        <dbReference type="EMBL" id="CAF0937247.1"/>
    </source>
</evidence>
<dbReference type="Proteomes" id="UP000663860">
    <property type="component" value="Unassembled WGS sequence"/>
</dbReference>
<protein>
    <submittedName>
        <fullName evidence="6">Uncharacterized protein</fullName>
    </submittedName>
</protein>
<dbReference type="EMBL" id="CAJNON010000083">
    <property type="protein sequence ID" value="CAF0937247.1"/>
    <property type="molecule type" value="Genomic_DNA"/>
</dbReference>
<evidence type="ECO:0000313" key="4">
    <source>
        <dbReference type="EMBL" id="CAF0979823.1"/>
    </source>
</evidence>
<dbReference type="Proteomes" id="UP000663868">
    <property type="component" value="Unassembled WGS sequence"/>
</dbReference>
<organism evidence="6 8">
    <name type="scientific">Adineta steineri</name>
    <dbReference type="NCBI Taxonomy" id="433720"/>
    <lineage>
        <taxon>Eukaryota</taxon>
        <taxon>Metazoa</taxon>
        <taxon>Spiralia</taxon>
        <taxon>Gnathifera</taxon>
        <taxon>Rotifera</taxon>
        <taxon>Eurotatoria</taxon>
        <taxon>Bdelloidea</taxon>
        <taxon>Adinetida</taxon>
        <taxon>Adinetidae</taxon>
        <taxon>Adineta</taxon>
    </lineage>
</organism>
<evidence type="ECO:0000313" key="8">
    <source>
        <dbReference type="Proteomes" id="UP000663881"/>
    </source>
</evidence>
<evidence type="ECO:0000313" key="6">
    <source>
        <dbReference type="EMBL" id="CAF4148055.1"/>
    </source>
</evidence>
<dbReference type="Proteomes" id="UP000663844">
    <property type="component" value="Unassembled WGS sequence"/>
</dbReference>
<dbReference type="Proteomes" id="UP000663881">
    <property type="component" value="Unassembled WGS sequence"/>
</dbReference>
<dbReference type="EMBL" id="CAJOBB010009299">
    <property type="protein sequence ID" value="CAF4225357.1"/>
    <property type="molecule type" value="Genomic_DNA"/>
</dbReference>
<dbReference type="EMBL" id="CAJOAY010006690">
    <property type="protein sequence ID" value="CAF4148055.1"/>
    <property type="molecule type" value="Genomic_DNA"/>
</dbReference>
<gene>
    <name evidence="3" type="ORF">IZO911_LOCUS15228</name>
    <name evidence="4" type="ORF">JYZ213_LOCUS14863</name>
    <name evidence="7" type="ORF">KXQ929_LOCUS41431</name>
    <name evidence="6" type="ORF">OKA104_LOCUS38097</name>
    <name evidence="5" type="ORF">OXD698_LOCUS17409</name>
    <name evidence="2" type="ORF">VCS650_LOCUS11283</name>
</gene>
<name>A0A819YDL6_9BILA</name>
<feature type="transmembrane region" description="Helical" evidence="1">
    <location>
        <begin position="91"/>
        <end position="112"/>
    </location>
</feature>
<evidence type="ECO:0000313" key="7">
    <source>
        <dbReference type="EMBL" id="CAF4225357.1"/>
    </source>
</evidence>
<evidence type="ECO:0000313" key="3">
    <source>
        <dbReference type="EMBL" id="CAF0955111.1"/>
    </source>
</evidence>
<dbReference type="OrthoDB" id="10035838at2759"/>
<keyword evidence="1" id="KW-0812">Transmembrane</keyword>
<dbReference type="Proteomes" id="UP000663891">
    <property type="component" value="Unassembled WGS sequence"/>
</dbReference>
<dbReference type="Proteomes" id="UP000663845">
    <property type="component" value="Unassembled WGS sequence"/>
</dbReference>
<dbReference type="AlphaFoldDB" id="A0A819YDL6"/>
<dbReference type="EMBL" id="CAJNOE010000130">
    <property type="protein sequence ID" value="CAF0955111.1"/>
    <property type="molecule type" value="Genomic_DNA"/>
</dbReference>
<dbReference type="EMBL" id="CAJNOG010000125">
    <property type="protein sequence ID" value="CAF0979823.1"/>
    <property type="molecule type" value="Genomic_DNA"/>
</dbReference>
<reference evidence="6" key="1">
    <citation type="submission" date="2021-02" db="EMBL/GenBank/DDBJ databases">
        <authorList>
            <person name="Nowell W R."/>
        </authorList>
    </citation>
    <scope>NUCLEOTIDE SEQUENCE</scope>
</reference>
<sequence>MREKANEQQITIEILIVDKLALDNMDNKLISNDTQSYLDQILDHLAQSIQQGKLEIKTADGTFYVEKMDQCLDVNCNTTDGNPAIAPPYNFAIHSVNINAFIIMALMFVLLFNN</sequence>
<accession>A0A819YDL6</accession>
<keyword evidence="1" id="KW-1133">Transmembrane helix</keyword>